<proteinExistence type="predicted"/>
<organism evidence="3 4">
    <name type="scientific">Cyclotella cryptica</name>
    <dbReference type="NCBI Taxonomy" id="29204"/>
    <lineage>
        <taxon>Eukaryota</taxon>
        <taxon>Sar</taxon>
        <taxon>Stramenopiles</taxon>
        <taxon>Ochrophyta</taxon>
        <taxon>Bacillariophyta</taxon>
        <taxon>Coscinodiscophyceae</taxon>
        <taxon>Thalassiosirophycidae</taxon>
        <taxon>Stephanodiscales</taxon>
        <taxon>Stephanodiscaceae</taxon>
        <taxon>Cyclotella</taxon>
    </lineage>
</organism>
<feature type="signal peptide" evidence="1">
    <location>
        <begin position="1"/>
        <end position="16"/>
    </location>
</feature>
<dbReference type="Proteomes" id="UP001516023">
    <property type="component" value="Unassembled WGS sequence"/>
</dbReference>
<protein>
    <recommendedName>
        <fullName evidence="2">ABM domain-containing protein</fullName>
    </recommendedName>
</protein>
<feature type="domain" description="ABM" evidence="2">
    <location>
        <begin position="39"/>
        <end position="132"/>
    </location>
</feature>
<gene>
    <name evidence="3" type="ORF">HJC23_006833</name>
</gene>
<feature type="chain" id="PRO_5044810455" description="ABM domain-containing protein" evidence="1">
    <location>
        <begin position="17"/>
        <end position="134"/>
    </location>
</feature>
<name>A0ABD3PFG2_9STRA</name>
<evidence type="ECO:0000313" key="3">
    <source>
        <dbReference type="EMBL" id="KAL3786637.1"/>
    </source>
</evidence>
<dbReference type="InterPro" id="IPR007138">
    <property type="entry name" value="ABM_dom"/>
</dbReference>
<dbReference type="InterPro" id="IPR011008">
    <property type="entry name" value="Dimeric_a/b-barrel"/>
</dbReference>
<keyword evidence="1" id="KW-0732">Signal</keyword>
<dbReference type="Pfam" id="PF03992">
    <property type="entry name" value="ABM"/>
    <property type="match status" value="1"/>
</dbReference>
<evidence type="ECO:0000313" key="4">
    <source>
        <dbReference type="Proteomes" id="UP001516023"/>
    </source>
</evidence>
<dbReference type="InterPro" id="IPR050744">
    <property type="entry name" value="AI-2_Isomerase_LsrG"/>
</dbReference>
<evidence type="ECO:0000259" key="2">
    <source>
        <dbReference type="PROSITE" id="PS51725"/>
    </source>
</evidence>
<reference evidence="3 4" key="1">
    <citation type="journal article" date="2020" name="G3 (Bethesda)">
        <title>Improved Reference Genome for Cyclotella cryptica CCMP332, a Model for Cell Wall Morphogenesis, Salinity Adaptation, and Lipid Production in Diatoms (Bacillariophyta).</title>
        <authorList>
            <person name="Roberts W.R."/>
            <person name="Downey K.M."/>
            <person name="Ruck E.C."/>
            <person name="Traller J.C."/>
            <person name="Alverson A.J."/>
        </authorList>
    </citation>
    <scope>NUCLEOTIDE SEQUENCE [LARGE SCALE GENOMIC DNA]</scope>
    <source>
        <strain evidence="3 4">CCMP332</strain>
    </source>
</reference>
<dbReference type="AlphaFoldDB" id="A0ABD3PFG2"/>
<dbReference type="EMBL" id="JABMIG020000190">
    <property type="protein sequence ID" value="KAL3786637.1"/>
    <property type="molecule type" value="Genomic_DNA"/>
</dbReference>
<evidence type="ECO:0000256" key="1">
    <source>
        <dbReference type="SAM" id="SignalP"/>
    </source>
</evidence>
<dbReference type="SUPFAM" id="SSF54909">
    <property type="entry name" value="Dimeric alpha+beta barrel"/>
    <property type="match status" value="1"/>
</dbReference>
<keyword evidence="4" id="KW-1185">Reference proteome</keyword>
<sequence length="134" mass="14929">MKIAPLLLPLLTSVNAFAPQKTTLPSRAFSSSSLSAMPICIVVEAEIKEDRMDEFLDIIEKNAVASRQEPGCIRFDVLHSEDTPNKFFFYEVYENADAISHHKTQPHYLAWGEFKESGGTVSSVTKKASGKFMT</sequence>
<dbReference type="PANTHER" id="PTHR33336">
    <property type="entry name" value="QUINOL MONOOXYGENASE YGIN-RELATED"/>
    <property type="match status" value="1"/>
</dbReference>
<accession>A0ABD3PFG2</accession>
<dbReference type="PROSITE" id="PS51725">
    <property type="entry name" value="ABM"/>
    <property type="match status" value="1"/>
</dbReference>
<comment type="caution">
    <text evidence="3">The sequence shown here is derived from an EMBL/GenBank/DDBJ whole genome shotgun (WGS) entry which is preliminary data.</text>
</comment>
<dbReference type="PANTHER" id="PTHR33336:SF1">
    <property type="entry name" value="(4S)-4-HYDROXY-5-PHOSPHONOOXYPENTANE-2,3-DIONE ISOMERASE"/>
    <property type="match status" value="1"/>
</dbReference>
<dbReference type="Gene3D" id="3.30.70.100">
    <property type="match status" value="1"/>
</dbReference>